<dbReference type="Proteomes" id="UP000601435">
    <property type="component" value="Unassembled WGS sequence"/>
</dbReference>
<dbReference type="InterPro" id="IPR002110">
    <property type="entry name" value="Ankyrin_rpt"/>
</dbReference>
<dbReference type="PANTHER" id="PTHR24171">
    <property type="entry name" value="ANKYRIN REPEAT DOMAIN-CONTAINING PROTEIN 39-RELATED"/>
    <property type="match status" value="1"/>
</dbReference>
<dbReference type="InterPro" id="IPR036770">
    <property type="entry name" value="Ankyrin_rpt-contain_sf"/>
</dbReference>
<dbReference type="PROSITE" id="PS50088">
    <property type="entry name" value="ANK_REPEAT"/>
    <property type="match status" value="1"/>
</dbReference>
<dbReference type="Gene3D" id="1.25.40.20">
    <property type="entry name" value="Ankyrin repeat-containing domain"/>
    <property type="match status" value="1"/>
</dbReference>
<sequence length="94" mass="10515">MVELLLRSRADANFSTLGSQVAPLHMAAFDGSVEMMKLLLNRGADVNVRDRHGQTPLFFAPSPETCVEPLAQTETCQVYCIRKWSTSQVFAIWN</sequence>
<dbReference type="Pfam" id="PF12796">
    <property type="entry name" value="Ank_2"/>
    <property type="match status" value="1"/>
</dbReference>
<dbReference type="SMART" id="SM00248">
    <property type="entry name" value="ANK"/>
    <property type="match status" value="1"/>
</dbReference>
<dbReference type="AlphaFoldDB" id="A0A812JBU5"/>
<keyword evidence="2 3" id="KW-0040">ANK repeat</keyword>
<evidence type="ECO:0000313" key="5">
    <source>
        <dbReference type="Proteomes" id="UP000601435"/>
    </source>
</evidence>
<reference evidence="4" key="1">
    <citation type="submission" date="2021-02" db="EMBL/GenBank/DDBJ databases">
        <authorList>
            <person name="Dougan E. K."/>
            <person name="Rhodes N."/>
            <person name="Thang M."/>
            <person name="Chan C."/>
        </authorList>
    </citation>
    <scope>NUCLEOTIDE SEQUENCE</scope>
</reference>
<feature type="repeat" description="ANK" evidence="3">
    <location>
        <begin position="19"/>
        <end position="51"/>
    </location>
</feature>
<evidence type="ECO:0000256" key="3">
    <source>
        <dbReference type="PROSITE-ProRule" id="PRU00023"/>
    </source>
</evidence>
<dbReference type="SUPFAM" id="SSF48403">
    <property type="entry name" value="Ankyrin repeat"/>
    <property type="match status" value="1"/>
</dbReference>
<evidence type="ECO:0000256" key="1">
    <source>
        <dbReference type="ARBA" id="ARBA00022737"/>
    </source>
</evidence>
<dbReference type="OrthoDB" id="194358at2759"/>
<dbReference type="PROSITE" id="PS50297">
    <property type="entry name" value="ANK_REP_REGION"/>
    <property type="match status" value="1"/>
</dbReference>
<evidence type="ECO:0000256" key="2">
    <source>
        <dbReference type="ARBA" id="ARBA00023043"/>
    </source>
</evidence>
<accession>A0A812JBU5</accession>
<protein>
    <submittedName>
        <fullName evidence="4">XBOS33 protein</fullName>
    </submittedName>
</protein>
<keyword evidence="1" id="KW-0677">Repeat</keyword>
<organism evidence="4 5">
    <name type="scientific">Symbiodinium necroappetens</name>
    <dbReference type="NCBI Taxonomy" id="1628268"/>
    <lineage>
        <taxon>Eukaryota</taxon>
        <taxon>Sar</taxon>
        <taxon>Alveolata</taxon>
        <taxon>Dinophyceae</taxon>
        <taxon>Suessiales</taxon>
        <taxon>Symbiodiniaceae</taxon>
        <taxon>Symbiodinium</taxon>
    </lineage>
</organism>
<keyword evidence="5" id="KW-1185">Reference proteome</keyword>
<gene>
    <name evidence="4" type="primary">XBOS33</name>
    <name evidence="4" type="ORF">SNEC2469_LOCUS1661</name>
</gene>
<evidence type="ECO:0000313" key="4">
    <source>
        <dbReference type="EMBL" id="CAE7203548.1"/>
    </source>
</evidence>
<comment type="caution">
    <text evidence="4">The sequence shown here is derived from an EMBL/GenBank/DDBJ whole genome shotgun (WGS) entry which is preliminary data.</text>
</comment>
<dbReference type="EMBL" id="CAJNJA010006010">
    <property type="protein sequence ID" value="CAE7203548.1"/>
    <property type="molecule type" value="Genomic_DNA"/>
</dbReference>
<name>A0A812JBU5_9DINO</name>
<proteinExistence type="predicted"/>